<keyword evidence="1" id="KW-0812">Transmembrane</keyword>
<feature type="transmembrane region" description="Helical" evidence="1">
    <location>
        <begin position="100"/>
        <end position="122"/>
    </location>
</feature>
<evidence type="ECO:0000313" key="2">
    <source>
        <dbReference type="EMBL" id="MBM2618519.1"/>
    </source>
</evidence>
<proteinExistence type="predicted"/>
<dbReference type="EMBL" id="JAENHP010000007">
    <property type="protein sequence ID" value="MBM2618519.1"/>
    <property type="molecule type" value="Genomic_DNA"/>
</dbReference>
<comment type="caution">
    <text evidence="2">The sequence shown here is derived from an EMBL/GenBank/DDBJ whole genome shotgun (WGS) entry which is preliminary data.</text>
</comment>
<reference evidence="2 3" key="1">
    <citation type="submission" date="2021-01" db="EMBL/GenBank/DDBJ databases">
        <title>Actinoplanes sp. nov. LDG1-06 isolated from lichen.</title>
        <authorList>
            <person name="Saeng-In P."/>
            <person name="Phongsopitanun W."/>
            <person name="Kanchanasin P."/>
            <person name="Yuki M."/>
            <person name="Kudo T."/>
            <person name="Ohkuma M."/>
            <person name="Tanasupawat S."/>
        </authorList>
    </citation>
    <scope>NUCLEOTIDE SEQUENCE [LARGE SCALE GENOMIC DNA]</scope>
    <source>
        <strain evidence="2 3">LDG1-06</strain>
    </source>
</reference>
<name>A0ABS2AFC9_9ACTN</name>
<sequence length="129" mass="14306">MFGLAAIVLGIRRWQRVQRLHRDGHRITAVVDGNQREARSERSDVFLPVVRFHTREGRDVRTALDSSPSHREHLTDVPIEIVYDPADPQRAVPADSRGGGLFGAVAVGLFFLASSAGIWFLVTTTGFLD</sequence>
<organism evidence="2 3">
    <name type="scientific">Paractinoplanes ovalisporus</name>
    <dbReference type="NCBI Taxonomy" id="2810368"/>
    <lineage>
        <taxon>Bacteria</taxon>
        <taxon>Bacillati</taxon>
        <taxon>Actinomycetota</taxon>
        <taxon>Actinomycetes</taxon>
        <taxon>Micromonosporales</taxon>
        <taxon>Micromonosporaceae</taxon>
        <taxon>Paractinoplanes</taxon>
    </lineage>
</organism>
<accession>A0ABS2AFC9</accession>
<evidence type="ECO:0000313" key="3">
    <source>
        <dbReference type="Proteomes" id="UP000632138"/>
    </source>
</evidence>
<keyword evidence="1" id="KW-1133">Transmembrane helix</keyword>
<keyword evidence="1" id="KW-0472">Membrane</keyword>
<evidence type="ECO:0000256" key="1">
    <source>
        <dbReference type="SAM" id="Phobius"/>
    </source>
</evidence>
<keyword evidence="3" id="KW-1185">Reference proteome</keyword>
<dbReference type="Proteomes" id="UP000632138">
    <property type="component" value="Unassembled WGS sequence"/>
</dbReference>
<gene>
    <name evidence="2" type="ORF">JIG36_23465</name>
</gene>
<protein>
    <submittedName>
        <fullName evidence="2">DUF3592 domain-containing protein</fullName>
    </submittedName>
</protein>